<sequence length="239" mass="25986">MSFALGFLLASLCALLVLPAVSARAARLTRRRMEAALPLSTSEIAAERDALRAEFAVLQRRLERKVDEARAKRQADMVAIGARTLETAAMARRVEEREAELQARKAEIEAALARIDGLDKDLAALRSDHDVGLAALQALEAAHRELLDDLRSARRERESARRDLAAQLGGDGTGTAVPLSEHEALLARLDATERMLSEVRDADADHDHAALRARITEVADALAHRDRLPVATPFAAARG</sequence>
<accession>A0ABQ4T8Z0</accession>
<reference evidence="2" key="1">
    <citation type="journal article" date="2021" name="Front. Microbiol.">
        <title>Comprehensive Comparative Genomics and Phenotyping of Methylobacterium Species.</title>
        <authorList>
            <person name="Alessa O."/>
            <person name="Ogura Y."/>
            <person name="Fujitani Y."/>
            <person name="Takami H."/>
            <person name="Hayashi T."/>
            <person name="Sahin N."/>
            <person name="Tani A."/>
        </authorList>
    </citation>
    <scope>NUCLEOTIDE SEQUENCE</scope>
    <source>
        <strain evidence="2">NBRC 15689</strain>
    </source>
</reference>
<name>A0ABQ4T8Z0_METOR</name>
<gene>
    <name evidence="2" type="ORF">LKMONMHP_2654</name>
</gene>
<evidence type="ECO:0008006" key="4">
    <source>
        <dbReference type="Google" id="ProtNLM"/>
    </source>
</evidence>
<reference evidence="2" key="2">
    <citation type="submission" date="2021-08" db="EMBL/GenBank/DDBJ databases">
        <authorList>
            <person name="Tani A."/>
            <person name="Ola A."/>
            <person name="Ogura Y."/>
            <person name="Katsura K."/>
            <person name="Hayashi T."/>
        </authorList>
    </citation>
    <scope>NUCLEOTIDE SEQUENCE</scope>
    <source>
        <strain evidence="2">NBRC 15689</strain>
    </source>
</reference>
<dbReference type="Proteomes" id="UP001055156">
    <property type="component" value="Unassembled WGS sequence"/>
</dbReference>
<organism evidence="2 3">
    <name type="scientific">Methylobacterium organophilum</name>
    <dbReference type="NCBI Taxonomy" id="410"/>
    <lineage>
        <taxon>Bacteria</taxon>
        <taxon>Pseudomonadati</taxon>
        <taxon>Pseudomonadota</taxon>
        <taxon>Alphaproteobacteria</taxon>
        <taxon>Hyphomicrobiales</taxon>
        <taxon>Methylobacteriaceae</taxon>
        <taxon>Methylobacterium</taxon>
    </lineage>
</organism>
<protein>
    <recommendedName>
        <fullName evidence="4">Chromosome partition protein Smc</fullName>
    </recommendedName>
</protein>
<feature type="coiled-coil region" evidence="1">
    <location>
        <begin position="48"/>
        <end position="202"/>
    </location>
</feature>
<evidence type="ECO:0000313" key="2">
    <source>
        <dbReference type="EMBL" id="GJE27793.1"/>
    </source>
</evidence>
<keyword evidence="1" id="KW-0175">Coiled coil</keyword>
<evidence type="ECO:0000256" key="1">
    <source>
        <dbReference type="SAM" id="Coils"/>
    </source>
</evidence>
<evidence type="ECO:0000313" key="3">
    <source>
        <dbReference type="Proteomes" id="UP001055156"/>
    </source>
</evidence>
<proteinExistence type="predicted"/>
<keyword evidence="3" id="KW-1185">Reference proteome</keyword>
<comment type="caution">
    <text evidence="2">The sequence shown here is derived from an EMBL/GenBank/DDBJ whole genome shotgun (WGS) entry which is preliminary data.</text>
</comment>
<dbReference type="EMBL" id="BPQV01000007">
    <property type="protein sequence ID" value="GJE27793.1"/>
    <property type="molecule type" value="Genomic_DNA"/>
</dbReference>